<dbReference type="EMBL" id="QLLL01000001">
    <property type="protein sequence ID" value="RAJ10549.1"/>
    <property type="molecule type" value="Genomic_DNA"/>
</dbReference>
<dbReference type="AlphaFoldDB" id="A0A327R113"/>
<organism evidence="1 2">
    <name type="scientific">Chitinophaga skermanii</name>
    <dbReference type="NCBI Taxonomy" id="331697"/>
    <lineage>
        <taxon>Bacteria</taxon>
        <taxon>Pseudomonadati</taxon>
        <taxon>Bacteroidota</taxon>
        <taxon>Chitinophagia</taxon>
        <taxon>Chitinophagales</taxon>
        <taxon>Chitinophagaceae</taxon>
        <taxon>Chitinophaga</taxon>
    </lineage>
</organism>
<keyword evidence="2" id="KW-1185">Reference proteome</keyword>
<protein>
    <recommendedName>
        <fullName evidence="3">Cro/C1-type helix-turn-helix DNA-binding protein</fullName>
    </recommendedName>
</protein>
<dbReference type="RefSeq" id="WP_148707148.1">
    <property type="nucleotide sequence ID" value="NZ_QLLL01000001.1"/>
</dbReference>
<sequence>MAYYNHKWVHEGILLRRLITKRNMTVKDFSLLVGFAYQSAHYYLRKEFIKRSKLQEFLYLLNCDEEEFYSLQDDNYQYTPHHGQRLLSLLSEYGINKTRFAINLKIKRSALYALFQEETFDYNMLTNVCSLLGITPHQFDAFNWMVAEDNEPFARPAKHDYRDKYLHEKEKNISLADAYSILKAQKLEKDEECLLLQAEVAELKRKLKKQ</sequence>
<gene>
    <name evidence="1" type="ORF">LX64_00153</name>
</gene>
<name>A0A327R113_9BACT</name>
<dbReference type="GO" id="GO:0003677">
    <property type="term" value="F:DNA binding"/>
    <property type="evidence" value="ECO:0007669"/>
    <property type="project" value="InterPro"/>
</dbReference>
<dbReference type="InterPro" id="IPR010982">
    <property type="entry name" value="Lambda_DNA-bd_dom_sf"/>
</dbReference>
<evidence type="ECO:0008006" key="3">
    <source>
        <dbReference type="Google" id="ProtNLM"/>
    </source>
</evidence>
<dbReference type="Gene3D" id="1.10.260.40">
    <property type="entry name" value="lambda repressor-like DNA-binding domains"/>
    <property type="match status" value="1"/>
</dbReference>
<dbReference type="OrthoDB" id="660795at2"/>
<proteinExistence type="predicted"/>
<dbReference type="Proteomes" id="UP000249547">
    <property type="component" value="Unassembled WGS sequence"/>
</dbReference>
<reference evidence="1 2" key="1">
    <citation type="submission" date="2018-06" db="EMBL/GenBank/DDBJ databases">
        <title>Genomic Encyclopedia of Archaeal and Bacterial Type Strains, Phase II (KMG-II): from individual species to whole genera.</title>
        <authorList>
            <person name="Goeker M."/>
        </authorList>
    </citation>
    <scope>NUCLEOTIDE SEQUENCE [LARGE SCALE GENOMIC DNA]</scope>
    <source>
        <strain evidence="1 2">DSM 23857</strain>
    </source>
</reference>
<evidence type="ECO:0000313" key="2">
    <source>
        <dbReference type="Proteomes" id="UP000249547"/>
    </source>
</evidence>
<evidence type="ECO:0000313" key="1">
    <source>
        <dbReference type="EMBL" id="RAJ10549.1"/>
    </source>
</evidence>
<comment type="caution">
    <text evidence="1">The sequence shown here is derived from an EMBL/GenBank/DDBJ whole genome shotgun (WGS) entry which is preliminary data.</text>
</comment>
<accession>A0A327R113</accession>